<organism evidence="1 2">
    <name type="scientific">Friedmanniella luteola</name>
    <dbReference type="NCBI Taxonomy" id="546871"/>
    <lineage>
        <taxon>Bacteria</taxon>
        <taxon>Bacillati</taxon>
        <taxon>Actinomycetota</taxon>
        <taxon>Actinomycetes</taxon>
        <taxon>Propionibacteriales</taxon>
        <taxon>Nocardioidaceae</taxon>
        <taxon>Friedmanniella</taxon>
    </lineage>
</organism>
<protein>
    <recommendedName>
        <fullName evidence="3">DUF1579 domain-containing protein</fullName>
    </recommendedName>
</protein>
<evidence type="ECO:0008006" key="3">
    <source>
        <dbReference type="Google" id="ProtNLM"/>
    </source>
</evidence>
<dbReference type="OrthoDB" id="7186376at2"/>
<reference evidence="1 2" key="1">
    <citation type="submission" date="2016-10" db="EMBL/GenBank/DDBJ databases">
        <authorList>
            <person name="de Groot N.N."/>
        </authorList>
    </citation>
    <scope>NUCLEOTIDE SEQUENCE [LARGE SCALE GENOMIC DNA]</scope>
    <source>
        <strain evidence="1 2">DSM 21741</strain>
    </source>
</reference>
<proteinExistence type="predicted"/>
<gene>
    <name evidence="1" type="ORF">SAMN04488543_3539</name>
</gene>
<evidence type="ECO:0000313" key="1">
    <source>
        <dbReference type="EMBL" id="SDT27764.1"/>
    </source>
</evidence>
<dbReference type="Proteomes" id="UP000199092">
    <property type="component" value="Chromosome I"/>
</dbReference>
<name>A0A1H1Z200_9ACTN</name>
<dbReference type="AlphaFoldDB" id="A0A1H1Z200"/>
<accession>A0A1H1Z200</accession>
<sequence>MDLAADFLPLLGTWTGLERLGADADAPTARASLVLRLDVDGTAVVQDYRQVRADGAELTVHGVFRVTAPGQVGWWRFDSAGGPPALATGGVRAGVLELTDADQRHRFRREGDELGQQVERRDGDGWRPVLNGRYRRLTGH</sequence>
<dbReference type="STRING" id="546871.SAMN04488543_3539"/>
<keyword evidence="2" id="KW-1185">Reference proteome</keyword>
<dbReference type="EMBL" id="LT629749">
    <property type="protein sequence ID" value="SDT27764.1"/>
    <property type="molecule type" value="Genomic_DNA"/>
</dbReference>
<dbReference type="RefSeq" id="WP_091414461.1">
    <property type="nucleotide sequence ID" value="NZ_LT629749.1"/>
</dbReference>
<evidence type="ECO:0000313" key="2">
    <source>
        <dbReference type="Proteomes" id="UP000199092"/>
    </source>
</evidence>